<dbReference type="OMA" id="MEWESIS"/>
<keyword evidence="2" id="KW-0472">Membrane</keyword>
<evidence type="ECO:0000313" key="5">
    <source>
        <dbReference type="RefSeq" id="XP_055868310.1"/>
    </source>
</evidence>
<dbReference type="RefSeq" id="XP_055868309.1">
    <property type="nucleotide sequence ID" value="XM_056012334.1"/>
</dbReference>
<dbReference type="OrthoDB" id="6067228at2759"/>
<evidence type="ECO:0000313" key="3">
    <source>
        <dbReference type="Proteomes" id="UP001165740"/>
    </source>
</evidence>
<feature type="transmembrane region" description="Helical" evidence="2">
    <location>
        <begin position="67"/>
        <end position="84"/>
    </location>
</feature>
<dbReference type="RefSeq" id="XP_055868311.1">
    <property type="nucleotide sequence ID" value="XM_056012336.1"/>
</dbReference>
<feature type="compositionally biased region" description="Low complexity" evidence="1">
    <location>
        <begin position="11"/>
        <end position="26"/>
    </location>
</feature>
<evidence type="ECO:0000256" key="1">
    <source>
        <dbReference type="SAM" id="MobiDB-lite"/>
    </source>
</evidence>
<keyword evidence="3" id="KW-1185">Reference proteome</keyword>
<proteinExistence type="predicted"/>
<name>A0A9W2Z026_BIOGL</name>
<gene>
    <name evidence="4 5 6" type="primary">LOC106068973</name>
</gene>
<feature type="region of interest" description="Disordered" evidence="1">
    <location>
        <begin position="502"/>
        <end position="534"/>
    </location>
</feature>
<feature type="compositionally biased region" description="Polar residues" evidence="1">
    <location>
        <begin position="27"/>
        <end position="36"/>
    </location>
</feature>
<accession>A0A9W2Z026</accession>
<dbReference type="RefSeq" id="XP_055868310.1">
    <property type="nucleotide sequence ID" value="XM_056012335.1"/>
</dbReference>
<feature type="region of interest" description="Disordered" evidence="1">
    <location>
        <begin position="1"/>
        <end position="46"/>
    </location>
</feature>
<evidence type="ECO:0000256" key="2">
    <source>
        <dbReference type="SAM" id="Phobius"/>
    </source>
</evidence>
<feature type="compositionally biased region" description="Basic and acidic residues" evidence="1">
    <location>
        <begin position="525"/>
        <end position="534"/>
    </location>
</feature>
<evidence type="ECO:0000313" key="6">
    <source>
        <dbReference type="RefSeq" id="XP_055868311.1"/>
    </source>
</evidence>
<dbReference type="GeneID" id="106068973"/>
<sequence length="534" mass="60919">MGALRRDNNKGSGTSSSAPTAANSGSVPASLSSTLTPARPNGNDFTLNNARMASSLSSKAKVRDRQGSWLGLRFCAFLIVLLWACESTSLAQRLVYCLEEAEEALAHQFKFRPTCHASMQVTSFEYQKKFNKQLDLGECPMREVSFNLSGTMMYHLKRCPVTQPGTIVHMQTAINDSRNIQIENPSQIVSFIPLCGGEAASFLGILHHGDCVAVDIASKLIFSEKTLVRAYVGYYQESIDVLEPTPMDPRILMDSRMSIFEDNFYVKERSYGTIELVIVHFRFASVNEKLRAAAVKLDTTRMSEYLKRFSLMNVIPTKTTVITLSTTDLNSYNIHHYPGIDYERAIRTVQVAEIKIWTRYEEIKARKLVPHLSYGFYPFLEEDKATLRSVNPLIWEETSMLEIQIRQAINKAKKNVNFCGNNEIKLCVRIRELLATLREFHKDFRLRRANWVALSIEEKNAFTSHYSTRVKPFLSLTESLTRDVKKMKKNERLALKNLTRHTSNEISKTSKKNKKKHPVRHGRKRAEALRRMPS</sequence>
<protein>
    <submittedName>
        <fullName evidence="4 5">Uncharacterized protein LOC106068973 isoform X1</fullName>
    </submittedName>
</protein>
<dbReference type="AlphaFoldDB" id="A0A9W2Z026"/>
<keyword evidence="2" id="KW-0812">Transmembrane</keyword>
<keyword evidence="2" id="KW-1133">Transmembrane helix</keyword>
<organism evidence="3 4">
    <name type="scientific">Biomphalaria glabrata</name>
    <name type="common">Bloodfluke planorb</name>
    <name type="synonym">Freshwater snail</name>
    <dbReference type="NCBI Taxonomy" id="6526"/>
    <lineage>
        <taxon>Eukaryota</taxon>
        <taxon>Metazoa</taxon>
        <taxon>Spiralia</taxon>
        <taxon>Lophotrochozoa</taxon>
        <taxon>Mollusca</taxon>
        <taxon>Gastropoda</taxon>
        <taxon>Heterobranchia</taxon>
        <taxon>Euthyneura</taxon>
        <taxon>Panpulmonata</taxon>
        <taxon>Hygrophila</taxon>
        <taxon>Lymnaeoidea</taxon>
        <taxon>Planorbidae</taxon>
        <taxon>Biomphalaria</taxon>
    </lineage>
</organism>
<feature type="compositionally biased region" description="Basic residues" evidence="1">
    <location>
        <begin position="509"/>
        <end position="524"/>
    </location>
</feature>
<reference evidence="4 5" key="1">
    <citation type="submission" date="2025-04" db="UniProtKB">
        <authorList>
            <consortium name="RefSeq"/>
        </authorList>
    </citation>
    <scope>IDENTIFICATION</scope>
</reference>
<evidence type="ECO:0000313" key="4">
    <source>
        <dbReference type="RefSeq" id="XP_055868309.1"/>
    </source>
</evidence>
<dbReference type="Proteomes" id="UP001165740">
    <property type="component" value="Chromosome 15"/>
</dbReference>